<organism evidence="2 3">
    <name type="scientific">Pseudomarimonas salicorniae</name>
    <dbReference type="NCBI Taxonomy" id="2933270"/>
    <lineage>
        <taxon>Bacteria</taxon>
        <taxon>Pseudomonadati</taxon>
        <taxon>Pseudomonadota</taxon>
        <taxon>Gammaproteobacteria</taxon>
        <taxon>Lysobacterales</taxon>
        <taxon>Lysobacteraceae</taxon>
        <taxon>Pseudomarimonas</taxon>
    </lineage>
</organism>
<dbReference type="EMBL" id="JALNMH010000006">
    <property type="protein sequence ID" value="MCK7593722.1"/>
    <property type="molecule type" value="Genomic_DNA"/>
</dbReference>
<evidence type="ECO:0000256" key="1">
    <source>
        <dbReference type="SAM" id="SignalP"/>
    </source>
</evidence>
<accession>A0ABT0GGQ3</accession>
<dbReference type="RefSeq" id="WP_248207869.1">
    <property type="nucleotide sequence ID" value="NZ_JALNMH010000006.1"/>
</dbReference>
<reference evidence="2" key="1">
    <citation type="submission" date="2022-04" db="EMBL/GenBank/DDBJ databases">
        <title>Lysobacter sp. CAU 1642 isolated from sea sand.</title>
        <authorList>
            <person name="Kim W."/>
        </authorList>
    </citation>
    <scope>NUCLEOTIDE SEQUENCE</scope>
    <source>
        <strain evidence="2">CAU 1642</strain>
    </source>
</reference>
<keyword evidence="1" id="KW-0732">Signal</keyword>
<gene>
    <name evidence="2" type="ORF">M0G41_08575</name>
</gene>
<feature type="signal peptide" evidence="1">
    <location>
        <begin position="1"/>
        <end position="24"/>
    </location>
</feature>
<sequence length="294" mass="31521">MFRRVSRTVWALALLCAGWLPARAELLQAVPDSALLDDRIGVPIIAPRGADARFAFVTGVQPVLRQVAVAVPPGPDNGQHGVFEHELVYALAPDNGPTGTEPPFFVRLVDVGPMPRGTHHIRLIGQVDGVTVVERQVLGFSVTERSVGREDLSGWWYAPEQDGRGLFVSTHELVGDASGQPGYAFLWATHDGDGEAAWVLMVADEVAASAAGTVFSGEAFFTRGAPPASGAAQLAEQRWGRLRFTYAACGRATLAWEAEDPRIVDGEIEMGQLVMTRGARSCAPRGEVVAGRRE</sequence>
<feature type="chain" id="PRO_5047253774" evidence="1">
    <location>
        <begin position="25"/>
        <end position="294"/>
    </location>
</feature>
<protein>
    <submittedName>
        <fullName evidence="2">Uncharacterized protein</fullName>
    </submittedName>
</protein>
<evidence type="ECO:0000313" key="3">
    <source>
        <dbReference type="Proteomes" id="UP001431449"/>
    </source>
</evidence>
<evidence type="ECO:0000313" key="2">
    <source>
        <dbReference type="EMBL" id="MCK7593722.1"/>
    </source>
</evidence>
<dbReference type="Proteomes" id="UP001431449">
    <property type="component" value="Unassembled WGS sequence"/>
</dbReference>
<name>A0ABT0GGQ3_9GAMM</name>
<comment type="caution">
    <text evidence="2">The sequence shown here is derived from an EMBL/GenBank/DDBJ whole genome shotgun (WGS) entry which is preliminary data.</text>
</comment>
<keyword evidence="3" id="KW-1185">Reference proteome</keyword>
<proteinExistence type="predicted"/>